<organism evidence="2">
    <name type="scientific">Tanacetum cinerariifolium</name>
    <name type="common">Dalmatian daisy</name>
    <name type="synonym">Chrysanthemum cinerariifolium</name>
    <dbReference type="NCBI Taxonomy" id="118510"/>
    <lineage>
        <taxon>Eukaryota</taxon>
        <taxon>Viridiplantae</taxon>
        <taxon>Streptophyta</taxon>
        <taxon>Embryophyta</taxon>
        <taxon>Tracheophyta</taxon>
        <taxon>Spermatophyta</taxon>
        <taxon>Magnoliopsida</taxon>
        <taxon>eudicotyledons</taxon>
        <taxon>Gunneridae</taxon>
        <taxon>Pentapetalae</taxon>
        <taxon>asterids</taxon>
        <taxon>campanulids</taxon>
        <taxon>Asterales</taxon>
        <taxon>Asteraceae</taxon>
        <taxon>Asteroideae</taxon>
        <taxon>Anthemideae</taxon>
        <taxon>Anthemidinae</taxon>
        <taxon>Tanacetum</taxon>
    </lineage>
</organism>
<reference evidence="2" key="1">
    <citation type="journal article" date="2019" name="Sci. Rep.">
        <title>Draft genome of Tanacetum cinerariifolium, the natural source of mosquito coil.</title>
        <authorList>
            <person name="Yamashiro T."/>
            <person name="Shiraishi A."/>
            <person name="Satake H."/>
            <person name="Nakayama K."/>
        </authorList>
    </citation>
    <scope>NUCLEOTIDE SEQUENCE</scope>
</reference>
<dbReference type="EMBL" id="BKCJ010086830">
    <property type="protein sequence ID" value="GEX04937.1"/>
    <property type="molecule type" value="Genomic_DNA"/>
</dbReference>
<sequence>MHEIKNRLGKLEVDLARAIKARQVDDDDDLDTLDLENRIKKLEEDFGWLLKAKKAKKSKKAKKVKLTKEAKKKEVKPKEEKKANKAELKAKETMLAELKAKKAKKAKEAKKAMLAELKAKKAKEAMLAEVIQISSDEDPTDFTSIRSRAPIASIFIPQVASTAPRYVLALFAPNALPSSAIRKRKST</sequence>
<feature type="compositionally biased region" description="Basic and acidic residues" evidence="1">
    <location>
        <begin position="66"/>
        <end position="87"/>
    </location>
</feature>
<accession>A0A699H518</accession>
<evidence type="ECO:0000256" key="1">
    <source>
        <dbReference type="SAM" id="MobiDB-lite"/>
    </source>
</evidence>
<name>A0A699H518_TANCI</name>
<evidence type="ECO:0000313" key="2">
    <source>
        <dbReference type="EMBL" id="GEX04937.1"/>
    </source>
</evidence>
<proteinExistence type="predicted"/>
<protein>
    <submittedName>
        <fullName evidence="2">Uncharacterized protein</fullName>
    </submittedName>
</protein>
<gene>
    <name evidence="2" type="ORF">Tci_276912</name>
</gene>
<comment type="caution">
    <text evidence="2">The sequence shown here is derived from an EMBL/GenBank/DDBJ whole genome shotgun (WGS) entry which is preliminary data.</text>
</comment>
<dbReference type="AlphaFoldDB" id="A0A699H518"/>
<feature type="region of interest" description="Disordered" evidence="1">
    <location>
        <begin position="60"/>
        <end position="87"/>
    </location>
</feature>